<feature type="domain" description="Type I restriction modification DNA specificity" evidence="4">
    <location>
        <begin position="9"/>
        <end position="170"/>
    </location>
</feature>
<dbReference type="EMBL" id="SBIP01000006">
    <property type="protein sequence ID" value="RWX74859.1"/>
    <property type="molecule type" value="Genomic_DNA"/>
</dbReference>
<comment type="similarity">
    <text evidence="1">Belongs to the type-I restriction system S methylase family.</text>
</comment>
<evidence type="ECO:0000256" key="2">
    <source>
        <dbReference type="ARBA" id="ARBA00022747"/>
    </source>
</evidence>
<dbReference type="PANTHER" id="PTHR43140:SF1">
    <property type="entry name" value="TYPE I RESTRICTION ENZYME ECOKI SPECIFICITY SUBUNIT"/>
    <property type="match status" value="1"/>
</dbReference>
<dbReference type="CDD" id="cd17253">
    <property type="entry name" value="RMtype1_S_Eco933I-TRD2-CR2_like"/>
    <property type="match status" value="2"/>
</dbReference>
<name>A0A3S3VEL1_9HYPH</name>
<accession>A0A3S3VEL1</accession>
<dbReference type="AlphaFoldDB" id="A0A3S3VEL1"/>
<dbReference type="InterPro" id="IPR051212">
    <property type="entry name" value="Type-I_RE_S_subunit"/>
</dbReference>
<keyword evidence="6" id="KW-1185">Reference proteome</keyword>
<dbReference type="RefSeq" id="WP_128445520.1">
    <property type="nucleotide sequence ID" value="NZ_SBIP01000006.1"/>
</dbReference>
<protein>
    <recommendedName>
        <fullName evidence="4">Type I restriction modification DNA specificity domain-containing protein</fullName>
    </recommendedName>
</protein>
<keyword evidence="3" id="KW-0238">DNA-binding</keyword>
<evidence type="ECO:0000313" key="6">
    <source>
        <dbReference type="Proteomes" id="UP000287687"/>
    </source>
</evidence>
<dbReference type="OrthoDB" id="164285at2"/>
<evidence type="ECO:0000313" key="5">
    <source>
        <dbReference type="EMBL" id="RWX74859.1"/>
    </source>
</evidence>
<reference evidence="5 6" key="1">
    <citation type="submission" date="2019-01" db="EMBL/GenBank/DDBJ databases">
        <title>The draft genome of Rhizobium sp. 24NR.</title>
        <authorList>
            <person name="Liu L."/>
            <person name="Liang L."/>
            <person name="Shi S."/>
            <person name="Xu L."/>
            <person name="Wang X."/>
            <person name="Li L."/>
            <person name="Zhang X."/>
        </authorList>
    </citation>
    <scope>NUCLEOTIDE SEQUENCE [LARGE SCALE GENOMIC DNA]</scope>
    <source>
        <strain evidence="5 6">24NR</strain>
    </source>
</reference>
<dbReference type="Gene3D" id="3.90.220.20">
    <property type="entry name" value="DNA methylase specificity domains"/>
    <property type="match status" value="2"/>
</dbReference>
<evidence type="ECO:0000256" key="1">
    <source>
        <dbReference type="ARBA" id="ARBA00010923"/>
    </source>
</evidence>
<evidence type="ECO:0000256" key="3">
    <source>
        <dbReference type="ARBA" id="ARBA00023125"/>
    </source>
</evidence>
<evidence type="ECO:0000259" key="4">
    <source>
        <dbReference type="Pfam" id="PF01420"/>
    </source>
</evidence>
<dbReference type="SUPFAM" id="SSF116734">
    <property type="entry name" value="DNA methylase specificity domain"/>
    <property type="match status" value="2"/>
</dbReference>
<dbReference type="GO" id="GO:0003677">
    <property type="term" value="F:DNA binding"/>
    <property type="evidence" value="ECO:0007669"/>
    <property type="project" value="UniProtKB-KW"/>
</dbReference>
<dbReference type="GO" id="GO:0009307">
    <property type="term" value="P:DNA restriction-modification system"/>
    <property type="evidence" value="ECO:0007669"/>
    <property type="project" value="UniProtKB-KW"/>
</dbReference>
<dbReference type="PANTHER" id="PTHR43140">
    <property type="entry name" value="TYPE-1 RESTRICTION ENZYME ECOKI SPECIFICITY PROTEIN"/>
    <property type="match status" value="1"/>
</dbReference>
<dbReference type="InterPro" id="IPR000055">
    <property type="entry name" value="Restrct_endonuc_typeI_TRD"/>
</dbReference>
<dbReference type="InterPro" id="IPR044946">
    <property type="entry name" value="Restrct_endonuc_typeI_TRD_sf"/>
</dbReference>
<proteinExistence type="inferred from homology"/>
<dbReference type="Pfam" id="PF01420">
    <property type="entry name" value="Methylase_S"/>
    <property type="match status" value="1"/>
</dbReference>
<sequence>MATKTMILPEGWVMTTVAEIGAVRLGRQRSPDQHTGQFATKYLRAANITAAGIDVSDVLEMDFSPAEREVFQLHIGDILLTEASGSAKHVGRAAIWHGEISECCFQNTVIRVRPHAVIPEFALLVFRHMAESGAFAEVARGVGIQHLGAARFAEMDFPLPPLAEQRRIVDEADRRLMDVAAAEGALVSALARTVEQDFVILEAAVTGTLVEAEAVLAAREGREFVSARELIAQAHQPLNRSVFSGVEGLDHPTGATGTTPGWVVSSVAEVGEIRLGRQRAPQYEHGDFPTPYIRAANITTDGLELSDVLRMDFTPDERRIYELVPGDILLSEASGSSTHVGRPAIWRGEIPGCCFQNTVIRFRSVLSSPSYALLVFRYLAESGAFGRVARGVGIQHLGASRFAAMPFPLPPEAEQDRIVVEAESRLEGSRAQRTAIQASLARFEAMRYEIWAAAANGRLVEQDLEDEPASALLARLGSPPEPERTLSRSITKDTAVKLPPRRNTRKTQDVKSLPLVLAETDRLVSLPELFAAAGYDRDLAVDVERFYLALRDEVGQTIEPVGDARENAAVGLRDAS</sequence>
<gene>
    <name evidence="5" type="ORF">EPK99_23500</name>
</gene>
<dbReference type="Proteomes" id="UP000287687">
    <property type="component" value="Unassembled WGS sequence"/>
</dbReference>
<keyword evidence="2" id="KW-0680">Restriction system</keyword>
<organism evidence="5 6">
    <name type="scientific">Neorhizobium lilium</name>
    <dbReference type="NCBI Taxonomy" id="2503024"/>
    <lineage>
        <taxon>Bacteria</taxon>
        <taxon>Pseudomonadati</taxon>
        <taxon>Pseudomonadota</taxon>
        <taxon>Alphaproteobacteria</taxon>
        <taxon>Hyphomicrobiales</taxon>
        <taxon>Rhizobiaceae</taxon>
        <taxon>Rhizobium/Agrobacterium group</taxon>
        <taxon>Neorhizobium</taxon>
    </lineage>
</organism>
<comment type="caution">
    <text evidence="5">The sequence shown here is derived from an EMBL/GenBank/DDBJ whole genome shotgun (WGS) entry which is preliminary data.</text>
</comment>